<keyword evidence="1" id="KW-0472">Membrane</keyword>
<evidence type="ECO:0000313" key="4">
    <source>
        <dbReference type="Proteomes" id="UP000292781"/>
    </source>
</evidence>
<dbReference type="RefSeq" id="WP_131311930.1">
    <property type="nucleotide sequence ID" value="NZ_SJFN01000066.1"/>
</dbReference>
<dbReference type="Proteomes" id="UP000292781">
    <property type="component" value="Unassembled WGS sequence"/>
</dbReference>
<protein>
    <recommendedName>
        <fullName evidence="5">VPLPA-CTERM sorting domain-containing protein</fullName>
    </recommendedName>
</protein>
<name>A0A4Q9VCP2_9HYPH</name>
<keyword evidence="4" id="KW-1185">Reference proteome</keyword>
<keyword evidence="1" id="KW-1133">Transmembrane helix</keyword>
<reference evidence="3 4" key="1">
    <citation type="submission" date="2019-02" db="EMBL/GenBank/DDBJ databases">
        <title>Siculibacillus lacustris gen. nov., sp. nov., a new rosette-forming bacterium isolated from a freshwater crater lake (Lake St. Ana, Romania).</title>
        <authorList>
            <person name="Felfoldi T."/>
            <person name="Marton Z."/>
            <person name="Szabo A."/>
            <person name="Mentes A."/>
            <person name="Boka K."/>
            <person name="Marialigeti K."/>
            <person name="Mathe I."/>
            <person name="Koncz M."/>
            <person name="Schumann P."/>
            <person name="Toth E."/>
        </authorList>
    </citation>
    <scope>NUCLEOTIDE SEQUENCE [LARGE SCALE GENOMIC DNA]</scope>
    <source>
        <strain evidence="3 4">SA-279</strain>
    </source>
</reference>
<feature type="chain" id="PRO_5020290686" description="VPLPA-CTERM sorting domain-containing protein" evidence="2">
    <location>
        <begin position="23"/>
        <end position="155"/>
    </location>
</feature>
<dbReference type="AlphaFoldDB" id="A0A4Q9VCP2"/>
<gene>
    <name evidence="3" type="ORF">EYW49_22420</name>
</gene>
<evidence type="ECO:0000256" key="1">
    <source>
        <dbReference type="SAM" id="Phobius"/>
    </source>
</evidence>
<comment type="caution">
    <text evidence="3">The sequence shown here is derived from an EMBL/GenBank/DDBJ whole genome shotgun (WGS) entry which is preliminary data.</text>
</comment>
<dbReference type="EMBL" id="SJFN01000066">
    <property type="protein sequence ID" value="TBW32229.1"/>
    <property type="molecule type" value="Genomic_DNA"/>
</dbReference>
<keyword evidence="2" id="KW-0732">Signal</keyword>
<evidence type="ECO:0008006" key="5">
    <source>
        <dbReference type="Google" id="ProtNLM"/>
    </source>
</evidence>
<evidence type="ECO:0000313" key="3">
    <source>
        <dbReference type="EMBL" id="TBW32229.1"/>
    </source>
</evidence>
<dbReference type="OrthoDB" id="10018218at2"/>
<organism evidence="3 4">
    <name type="scientific">Siculibacillus lacustris</name>
    <dbReference type="NCBI Taxonomy" id="1549641"/>
    <lineage>
        <taxon>Bacteria</taxon>
        <taxon>Pseudomonadati</taxon>
        <taxon>Pseudomonadota</taxon>
        <taxon>Alphaproteobacteria</taxon>
        <taxon>Hyphomicrobiales</taxon>
        <taxon>Ancalomicrobiaceae</taxon>
        <taxon>Siculibacillus</taxon>
    </lineage>
</organism>
<feature type="transmembrane region" description="Helical" evidence="1">
    <location>
        <begin position="128"/>
        <end position="146"/>
    </location>
</feature>
<accession>A0A4Q9VCP2</accession>
<feature type="signal peptide" evidence="2">
    <location>
        <begin position="1"/>
        <end position="22"/>
    </location>
</feature>
<sequence>MKKLLGAVALSVMLLSGGGANATPDPLAALELTGYGGGYYTTAITDYTVFLSAFGGIYNGGVGYSNLATLSDSLIYDITGNSFDALVTVGNLGTKSITVDVYAYNVFNPATGTPGINPVVTYSTPGPIAGAGLPILVVLGAVGFAMRRRNAGASI</sequence>
<proteinExistence type="predicted"/>
<evidence type="ECO:0000256" key="2">
    <source>
        <dbReference type="SAM" id="SignalP"/>
    </source>
</evidence>
<keyword evidence="1" id="KW-0812">Transmembrane</keyword>